<protein>
    <submittedName>
        <fullName evidence="3">Uncharacterized conserved protein YegJ, DUF2314 family</fullName>
    </submittedName>
</protein>
<sequence>MSPHNFRSVFLAFLLAFTFISPSAFAEDDLIYIEENDPEMEKAIAEARRTYENFFIAQQEKGAELSSFAMKVLIKDPSNGESEHIWLSDITRENDKMTGTIANQPVYITNVKYGDRYDFTLNDLSDWSYATENKMEGNFTMCVLFKVMAEDEVAYYKDTYGYECE</sequence>
<dbReference type="RefSeq" id="WP_177168568.1">
    <property type="nucleotide sequence ID" value="NZ_FOHV01000004.1"/>
</dbReference>
<dbReference type="Proteomes" id="UP000242642">
    <property type="component" value="Unassembled WGS sequence"/>
</dbReference>
<feature type="chain" id="PRO_5017291360" evidence="1">
    <location>
        <begin position="27"/>
        <end position="165"/>
    </location>
</feature>
<feature type="signal peptide" evidence="1">
    <location>
        <begin position="1"/>
        <end position="26"/>
    </location>
</feature>
<dbReference type="Pfam" id="PF10077">
    <property type="entry name" value="DUF2314"/>
    <property type="match status" value="1"/>
</dbReference>
<evidence type="ECO:0000313" key="4">
    <source>
        <dbReference type="Proteomes" id="UP000242642"/>
    </source>
</evidence>
<proteinExistence type="predicted"/>
<reference evidence="4" key="1">
    <citation type="submission" date="2016-10" db="EMBL/GenBank/DDBJ databases">
        <authorList>
            <person name="Varghese N."/>
            <person name="Submissions S."/>
        </authorList>
    </citation>
    <scope>NUCLEOTIDE SEQUENCE [LARGE SCALE GENOMIC DNA]</scope>
    <source>
        <strain evidence="4">DSM 18579</strain>
    </source>
</reference>
<accession>A0A1H9ZY60</accession>
<name>A0A1H9ZY60_9GAMM</name>
<dbReference type="InterPro" id="IPR018756">
    <property type="entry name" value="DUF2314"/>
</dbReference>
<evidence type="ECO:0000259" key="2">
    <source>
        <dbReference type="Pfam" id="PF10077"/>
    </source>
</evidence>
<keyword evidence="4" id="KW-1185">Reference proteome</keyword>
<keyword evidence="1" id="KW-0732">Signal</keyword>
<evidence type="ECO:0000256" key="1">
    <source>
        <dbReference type="SAM" id="SignalP"/>
    </source>
</evidence>
<evidence type="ECO:0000313" key="3">
    <source>
        <dbReference type="EMBL" id="SES86666.1"/>
    </source>
</evidence>
<dbReference type="EMBL" id="FOHV01000004">
    <property type="protein sequence ID" value="SES86666.1"/>
    <property type="molecule type" value="Genomic_DNA"/>
</dbReference>
<organism evidence="3 4">
    <name type="scientific">Thorsellia anophelis DSM 18579</name>
    <dbReference type="NCBI Taxonomy" id="1123402"/>
    <lineage>
        <taxon>Bacteria</taxon>
        <taxon>Pseudomonadati</taxon>
        <taxon>Pseudomonadota</taxon>
        <taxon>Gammaproteobacteria</taxon>
        <taxon>Enterobacterales</taxon>
        <taxon>Thorselliaceae</taxon>
        <taxon>Thorsellia</taxon>
    </lineage>
</organism>
<feature type="domain" description="DUF2314" evidence="2">
    <location>
        <begin position="37"/>
        <end position="162"/>
    </location>
</feature>
<dbReference type="AlphaFoldDB" id="A0A1H9ZY60"/>
<gene>
    <name evidence="3" type="ORF">SAMN02583745_00758</name>
</gene>